<gene>
    <name evidence="18" type="primary">cyoA</name>
    <name evidence="18" type="ORF">BUCIPSTX3056_304</name>
</gene>
<accession>A0A451DHI9</accession>
<dbReference type="PANTHER" id="PTHR22888:SF18">
    <property type="entry name" value="CYTOCHROME BO(3) UBIQUINOL OXIDASE SUBUNIT 2"/>
    <property type="match status" value="1"/>
</dbReference>
<dbReference type="InterPro" id="IPR002429">
    <property type="entry name" value="CcO_II-like_C"/>
</dbReference>
<evidence type="ECO:0000256" key="5">
    <source>
        <dbReference type="ARBA" id="ARBA00022475"/>
    </source>
</evidence>
<evidence type="ECO:0000256" key="9">
    <source>
        <dbReference type="ARBA" id="ARBA00022982"/>
    </source>
</evidence>
<evidence type="ECO:0000313" key="18">
    <source>
        <dbReference type="EMBL" id="VFP86099.1"/>
    </source>
</evidence>
<evidence type="ECO:0000256" key="12">
    <source>
        <dbReference type="ARBA" id="ARBA00023136"/>
    </source>
</evidence>
<reference evidence="18 19" key="1">
    <citation type="submission" date="2019-02" db="EMBL/GenBank/DDBJ databases">
        <authorList>
            <person name="Manzano-Marin A."/>
            <person name="Manzano-Marin A."/>
        </authorList>
    </citation>
    <scope>NUCLEOTIDE SEQUENCE [LARGE SCALE GENOMIC DNA]</scope>
    <source>
        <strain evidence="18 19">BuCipseudotaxifoliae</strain>
    </source>
</reference>
<evidence type="ECO:0000259" key="16">
    <source>
        <dbReference type="PROSITE" id="PS50857"/>
    </source>
</evidence>
<evidence type="ECO:0000256" key="8">
    <source>
        <dbReference type="ARBA" id="ARBA00022729"/>
    </source>
</evidence>
<dbReference type="InterPro" id="IPR034227">
    <property type="entry name" value="CuRO_UO_II"/>
</dbReference>
<dbReference type="Gene3D" id="2.60.40.420">
    <property type="entry name" value="Cupredoxins - blue copper proteins"/>
    <property type="match status" value="1"/>
</dbReference>
<dbReference type="InterPro" id="IPR006333">
    <property type="entry name" value="Cyt_o_ubiquinol_oxidase_su2"/>
</dbReference>
<dbReference type="PIRSF" id="PIRSF000292">
    <property type="entry name" value="Ubi_od_II"/>
    <property type="match status" value="1"/>
</dbReference>
<feature type="transmembrane region" description="Helical" evidence="15">
    <location>
        <begin position="49"/>
        <end position="73"/>
    </location>
</feature>
<dbReference type="InterPro" id="IPR011759">
    <property type="entry name" value="Cyt_c_oxidase_su2_TM_dom"/>
</dbReference>
<dbReference type="CDD" id="cd04212">
    <property type="entry name" value="CuRO_UO_II"/>
    <property type="match status" value="1"/>
</dbReference>
<dbReference type="RefSeq" id="WP_075474846.1">
    <property type="nucleotide sequence ID" value="NZ_LR217732.1"/>
</dbReference>
<dbReference type="PROSITE" id="PS50999">
    <property type="entry name" value="COX2_TM"/>
    <property type="match status" value="1"/>
</dbReference>
<evidence type="ECO:0000256" key="7">
    <source>
        <dbReference type="ARBA" id="ARBA00022692"/>
    </source>
</evidence>
<evidence type="ECO:0000256" key="1">
    <source>
        <dbReference type="ARBA" id="ARBA00004651"/>
    </source>
</evidence>
<evidence type="ECO:0000313" key="19">
    <source>
        <dbReference type="Proteomes" id="UP000294449"/>
    </source>
</evidence>
<proteinExistence type="inferred from homology"/>
<dbReference type="STRING" id="655384.GCA_900128595_00306"/>
<dbReference type="PROSITE" id="PS50857">
    <property type="entry name" value="COX2_CUA"/>
    <property type="match status" value="1"/>
</dbReference>
<keyword evidence="5 14" id="KW-1003">Cell membrane</keyword>
<dbReference type="PANTHER" id="PTHR22888">
    <property type="entry name" value="CYTOCHROME C OXIDASE, SUBUNIT II"/>
    <property type="match status" value="1"/>
</dbReference>
<comment type="function">
    <text evidence="13">Cytochrome bo(3) ubiquinol terminal oxidase is the component of the aerobic respiratory chain of E.coli that predominates when cells are grown at high aeration. Has proton pump activity across the membrane in addition to electron transfer, pumping 2 protons/electron.</text>
</comment>
<dbReference type="Proteomes" id="UP000294449">
    <property type="component" value="Chromosome"/>
</dbReference>
<dbReference type="Gene3D" id="1.10.287.90">
    <property type="match status" value="1"/>
</dbReference>
<feature type="transmembrane region" description="Helical" evidence="15">
    <location>
        <begin position="12"/>
        <end position="29"/>
    </location>
</feature>
<organism evidence="18 19">
    <name type="scientific">Buchnera aphidicola</name>
    <name type="common">Cinara pseudotaxifoliae</name>
    <dbReference type="NCBI Taxonomy" id="655384"/>
    <lineage>
        <taxon>Bacteria</taxon>
        <taxon>Pseudomonadati</taxon>
        <taxon>Pseudomonadota</taxon>
        <taxon>Gammaproteobacteria</taxon>
        <taxon>Enterobacterales</taxon>
        <taxon>Erwiniaceae</taxon>
        <taxon>Buchnera</taxon>
    </lineage>
</organism>
<comment type="subcellular location">
    <subcellularLocation>
        <location evidence="1">Cell membrane</location>
        <topology evidence="1">Multi-pass membrane protein</topology>
    </subcellularLocation>
</comment>
<keyword evidence="11 14" id="KW-0560">Oxidoreductase</keyword>
<comment type="subunit">
    <text evidence="3">Heterooctamer of two A chains, two B chains, two C chains and two D chains.</text>
</comment>
<evidence type="ECO:0000256" key="4">
    <source>
        <dbReference type="ARBA" id="ARBA00022448"/>
    </source>
</evidence>
<dbReference type="GO" id="GO:0016682">
    <property type="term" value="F:oxidoreductase activity, acting on diphenols and related substances as donors, oxygen as acceptor"/>
    <property type="evidence" value="ECO:0007669"/>
    <property type="project" value="InterPro"/>
</dbReference>
<keyword evidence="4 14" id="KW-0813">Transport</keyword>
<evidence type="ECO:0000256" key="6">
    <source>
        <dbReference type="ARBA" id="ARBA00022660"/>
    </source>
</evidence>
<evidence type="ECO:0000256" key="13">
    <source>
        <dbReference type="ARBA" id="ARBA00025694"/>
    </source>
</evidence>
<keyword evidence="9 14" id="KW-0249">Electron transport</keyword>
<evidence type="ECO:0000256" key="14">
    <source>
        <dbReference type="PIRNR" id="PIRNR000292"/>
    </source>
</evidence>
<keyword evidence="10 15" id="KW-1133">Transmembrane helix</keyword>
<dbReference type="GO" id="GO:0005507">
    <property type="term" value="F:copper ion binding"/>
    <property type="evidence" value="ECO:0007669"/>
    <property type="project" value="InterPro"/>
</dbReference>
<keyword evidence="12 14" id="KW-0472">Membrane</keyword>
<evidence type="ECO:0000256" key="10">
    <source>
        <dbReference type="ARBA" id="ARBA00022989"/>
    </source>
</evidence>
<comment type="similarity">
    <text evidence="2 14">Belongs to the cytochrome c oxidase subunit 2 family.</text>
</comment>
<name>A0A451DHI9_9GAMM</name>
<protein>
    <recommendedName>
        <fullName evidence="14">Ubiquinol oxidase subunit 2</fullName>
    </recommendedName>
</protein>
<evidence type="ECO:0000256" key="2">
    <source>
        <dbReference type="ARBA" id="ARBA00007866"/>
    </source>
</evidence>
<dbReference type="OrthoDB" id="9783445at2"/>
<dbReference type="NCBIfam" id="TIGR01433">
    <property type="entry name" value="CyoA"/>
    <property type="match status" value="1"/>
</dbReference>
<evidence type="ECO:0000256" key="15">
    <source>
        <dbReference type="SAM" id="Phobius"/>
    </source>
</evidence>
<feature type="domain" description="Cytochrome oxidase subunit II copper A binding" evidence="16">
    <location>
        <begin position="129"/>
        <end position="242"/>
    </location>
</feature>
<dbReference type="AlphaFoldDB" id="A0A451DHI9"/>
<dbReference type="GO" id="GO:0005886">
    <property type="term" value="C:plasma membrane"/>
    <property type="evidence" value="ECO:0007669"/>
    <property type="project" value="UniProtKB-SubCell"/>
</dbReference>
<feature type="transmembrane region" description="Helical" evidence="15">
    <location>
        <begin position="94"/>
        <end position="113"/>
    </location>
</feature>
<dbReference type="GO" id="GO:0004129">
    <property type="term" value="F:cytochrome-c oxidase activity"/>
    <property type="evidence" value="ECO:0007669"/>
    <property type="project" value="UniProtKB-UniRule"/>
</dbReference>
<dbReference type="SUPFAM" id="SSF81464">
    <property type="entry name" value="Cytochrome c oxidase subunit II-like, transmembrane region"/>
    <property type="match status" value="1"/>
</dbReference>
<dbReference type="Pfam" id="PF00116">
    <property type="entry name" value="COX2"/>
    <property type="match status" value="1"/>
</dbReference>
<feature type="domain" description="Cytochrome oxidase subunit II transmembrane region profile" evidence="17">
    <location>
        <begin position="24"/>
        <end position="122"/>
    </location>
</feature>
<keyword evidence="7 15" id="KW-0812">Transmembrane</keyword>
<dbReference type="EMBL" id="LR217732">
    <property type="protein sequence ID" value="VFP86099.1"/>
    <property type="molecule type" value="Genomic_DNA"/>
</dbReference>
<dbReference type="InterPro" id="IPR008972">
    <property type="entry name" value="Cupredoxin"/>
</dbReference>
<evidence type="ECO:0000259" key="17">
    <source>
        <dbReference type="PROSITE" id="PS50999"/>
    </source>
</evidence>
<dbReference type="GO" id="GO:0042773">
    <property type="term" value="P:ATP synthesis coupled electron transport"/>
    <property type="evidence" value="ECO:0007669"/>
    <property type="project" value="TreeGrafter"/>
</dbReference>
<keyword evidence="8" id="KW-0732">Signal</keyword>
<evidence type="ECO:0000256" key="3">
    <source>
        <dbReference type="ARBA" id="ARBA00011700"/>
    </source>
</evidence>
<dbReference type="InterPro" id="IPR045187">
    <property type="entry name" value="CcO_II"/>
</dbReference>
<dbReference type="SUPFAM" id="SSF49503">
    <property type="entry name" value="Cupredoxins"/>
    <property type="match status" value="1"/>
</dbReference>
<dbReference type="InterPro" id="IPR036257">
    <property type="entry name" value="Cyt_c_oxidase_su2_TM_sf"/>
</dbReference>
<evidence type="ECO:0000256" key="11">
    <source>
        <dbReference type="ARBA" id="ARBA00023002"/>
    </source>
</evidence>
<keyword evidence="6 14" id="KW-0679">Respiratory chain</keyword>
<sequence length="291" mass="34692" precursor="true">MKIFNKYNIFKILTMFFIGFLSLLLFYLSKNIHVCASGYILKNELQLALLVFRVMLIIVVPVIFLIIIIAFYYRQSNIFSDYTPDWSHSYLFETVCWLVPIAIILFLANLSWLTTHKLDPSKPLRVNFNKPITIEVISFNWRWLFIYPYYKIATFNEISFPKNFPIHFKMTSQSIMNSFFIPHLGSQIYTMAGMQTDLYLIANASGVYKGISSNYSGFGFSDMKFKVYVQNNIQDFNAWIKKVRSHHRMFFFKEQFLCLSRNNMKNYTQYFSYVDPFLFYKIKNIFNQLHK</sequence>